<dbReference type="AlphaFoldDB" id="A0A452RD01"/>
<reference evidence="1" key="2">
    <citation type="submission" date="2025-08" db="UniProtKB">
        <authorList>
            <consortium name="Ensembl"/>
        </authorList>
    </citation>
    <scope>IDENTIFICATION</scope>
</reference>
<evidence type="ECO:0008006" key="3">
    <source>
        <dbReference type="Google" id="ProtNLM"/>
    </source>
</evidence>
<evidence type="ECO:0000313" key="2">
    <source>
        <dbReference type="Proteomes" id="UP000291022"/>
    </source>
</evidence>
<name>A0A452RD01_URSAM</name>
<dbReference type="STRING" id="9643.ENSUAMP00000016577"/>
<dbReference type="GeneTree" id="ENSGT00940000156460"/>
<dbReference type="Gene3D" id="3.10.129.10">
    <property type="entry name" value="Hotdog Thioesterase"/>
    <property type="match status" value="1"/>
</dbReference>
<sequence length="135" mass="14060">ILRAGIASVFSNCTSRKSASRAQTAHGAMADGEGYRHPTEVQMSQLVLPCHTNQRGELSVGQLLKWIDTTACLSGEPLPGTGVLRGAPRLSATGTVPPSAALSPHSALGSCCSPCLQHPPSSAQTPPLTPRRPHF</sequence>
<accession>A0A452RD01</accession>
<dbReference type="InterPro" id="IPR029069">
    <property type="entry name" value="HotDog_dom_sf"/>
</dbReference>
<dbReference type="PANTHER" id="PTHR11049:SF1">
    <property type="entry name" value="ACYL-COENZYME A THIOESTERASE 11"/>
    <property type="match status" value="1"/>
</dbReference>
<evidence type="ECO:0000313" key="1">
    <source>
        <dbReference type="Ensembl" id="ENSUAMP00000016577.1"/>
    </source>
</evidence>
<dbReference type="GO" id="GO:0006637">
    <property type="term" value="P:acyl-CoA metabolic process"/>
    <property type="evidence" value="ECO:0007669"/>
    <property type="project" value="TreeGrafter"/>
</dbReference>
<dbReference type="InterPro" id="IPR040170">
    <property type="entry name" value="Cytosol_ACT"/>
</dbReference>
<reference evidence="1" key="3">
    <citation type="submission" date="2025-09" db="UniProtKB">
        <authorList>
            <consortium name="Ensembl"/>
        </authorList>
    </citation>
    <scope>IDENTIFICATION</scope>
</reference>
<dbReference type="Proteomes" id="UP000291022">
    <property type="component" value="Unassembled WGS sequence"/>
</dbReference>
<dbReference type="SUPFAM" id="SSF54637">
    <property type="entry name" value="Thioesterase/thiol ester dehydrase-isomerase"/>
    <property type="match status" value="1"/>
</dbReference>
<protein>
    <recommendedName>
        <fullName evidence="3">Acyl-CoA thioesterase 11</fullName>
    </recommendedName>
</protein>
<keyword evidence="2" id="KW-1185">Reference proteome</keyword>
<dbReference type="PANTHER" id="PTHR11049">
    <property type="entry name" value="ACYL COENZYME A THIOESTER HYDROLASE"/>
    <property type="match status" value="1"/>
</dbReference>
<reference evidence="2" key="1">
    <citation type="submission" date="2016-06" db="EMBL/GenBank/DDBJ databases">
        <title>De novo assembly and RNA-Seq shows season-dependent expression and editing in black bear kidneys.</title>
        <authorList>
            <person name="Korstanje R."/>
            <person name="Srivastava A."/>
            <person name="Sarsani V.K."/>
            <person name="Sheehan S.M."/>
            <person name="Seger R.L."/>
            <person name="Barter M.E."/>
            <person name="Lindqvist C."/>
            <person name="Brody L.C."/>
            <person name="Mullikin J.C."/>
        </authorList>
    </citation>
    <scope>NUCLEOTIDE SEQUENCE [LARGE SCALE GENOMIC DNA]</scope>
</reference>
<dbReference type="GO" id="GO:0052816">
    <property type="term" value="F:long-chain fatty acyl-CoA hydrolase activity"/>
    <property type="evidence" value="ECO:0007669"/>
    <property type="project" value="TreeGrafter"/>
</dbReference>
<proteinExistence type="predicted"/>
<organism evidence="1 2">
    <name type="scientific">Ursus americanus</name>
    <name type="common">American black bear</name>
    <name type="synonym">Euarctos americanus</name>
    <dbReference type="NCBI Taxonomy" id="9643"/>
    <lineage>
        <taxon>Eukaryota</taxon>
        <taxon>Metazoa</taxon>
        <taxon>Chordata</taxon>
        <taxon>Craniata</taxon>
        <taxon>Vertebrata</taxon>
        <taxon>Euteleostomi</taxon>
        <taxon>Mammalia</taxon>
        <taxon>Eutheria</taxon>
        <taxon>Laurasiatheria</taxon>
        <taxon>Carnivora</taxon>
        <taxon>Caniformia</taxon>
        <taxon>Ursidae</taxon>
        <taxon>Ursus</taxon>
    </lineage>
</organism>
<dbReference type="Ensembl" id="ENSUAMT00000018560.1">
    <property type="protein sequence ID" value="ENSUAMP00000016577.1"/>
    <property type="gene ID" value="ENSUAMG00000013188.1"/>
</dbReference>
<dbReference type="GO" id="GO:0005829">
    <property type="term" value="C:cytosol"/>
    <property type="evidence" value="ECO:0007669"/>
    <property type="project" value="TreeGrafter"/>
</dbReference>